<comment type="caution">
    <text evidence="1">The sequence shown here is derived from an EMBL/GenBank/DDBJ whole genome shotgun (WGS) entry which is preliminary data.</text>
</comment>
<accession>A0A4Z0C985</accession>
<proteinExistence type="predicted"/>
<sequence length="202" mass="22561">MPLPGKAQVRFVGVHNDDRAALSATAESAASVVRQRVRIEPDVLGRLRFSWKVPQLIETADLATREADDAPVRVILAFEGDRSRFSPKDALLSELMRTLMGEEMPYATLMYVWCNKRPPGSVVRSPRTDRIRKLVLESGPGRLGQWIDYDRDLRADFQRAFGERPSALIGIAVMTDSDNTRSTTNALYGPLRHVSPAARDGR</sequence>
<keyword evidence="2" id="KW-1185">Reference proteome</keyword>
<dbReference type="Pfam" id="PF11249">
    <property type="entry name" value="DUF3047"/>
    <property type="match status" value="1"/>
</dbReference>
<organism evidence="1 2">
    <name type="scientific">Ramlibacter henchirensis</name>
    <dbReference type="NCBI Taxonomy" id="204072"/>
    <lineage>
        <taxon>Bacteria</taxon>
        <taxon>Pseudomonadati</taxon>
        <taxon>Pseudomonadota</taxon>
        <taxon>Betaproteobacteria</taxon>
        <taxon>Burkholderiales</taxon>
        <taxon>Comamonadaceae</taxon>
        <taxon>Ramlibacter</taxon>
    </lineage>
</organism>
<dbReference type="OrthoDB" id="9775969at2"/>
<reference evidence="1 2" key="1">
    <citation type="submission" date="2019-03" db="EMBL/GenBank/DDBJ databases">
        <title>Ramlibacter henchirensis DSM 14656, whole genome shotgun sequence.</title>
        <authorList>
            <person name="Zhang X."/>
            <person name="Feng G."/>
            <person name="Zhu H."/>
        </authorList>
    </citation>
    <scope>NUCLEOTIDE SEQUENCE [LARGE SCALE GENOMIC DNA]</scope>
    <source>
        <strain evidence="1 2">DSM 14656</strain>
    </source>
</reference>
<dbReference type="Proteomes" id="UP000298180">
    <property type="component" value="Unassembled WGS sequence"/>
</dbReference>
<dbReference type="InterPro" id="IPR021409">
    <property type="entry name" value="DUF3047"/>
</dbReference>
<dbReference type="AlphaFoldDB" id="A0A4Z0C985"/>
<dbReference type="EMBL" id="SMLM01000001">
    <property type="protein sequence ID" value="TFZ07524.1"/>
    <property type="molecule type" value="Genomic_DNA"/>
</dbReference>
<gene>
    <name evidence="1" type="ORF">EZ313_08005</name>
</gene>
<protein>
    <submittedName>
        <fullName evidence="1">DUF3047 domain-containing protein</fullName>
    </submittedName>
</protein>
<evidence type="ECO:0000313" key="2">
    <source>
        <dbReference type="Proteomes" id="UP000298180"/>
    </source>
</evidence>
<name>A0A4Z0C985_9BURK</name>
<evidence type="ECO:0000313" key="1">
    <source>
        <dbReference type="EMBL" id="TFZ07524.1"/>
    </source>
</evidence>